<organism evidence="1 2">
    <name type="scientific">Mycteria americana</name>
    <name type="common">Wood stork</name>
    <dbReference type="NCBI Taxonomy" id="33587"/>
    <lineage>
        <taxon>Eukaryota</taxon>
        <taxon>Metazoa</taxon>
        <taxon>Chordata</taxon>
        <taxon>Craniata</taxon>
        <taxon>Vertebrata</taxon>
        <taxon>Euteleostomi</taxon>
        <taxon>Archelosauria</taxon>
        <taxon>Archosauria</taxon>
        <taxon>Dinosauria</taxon>
        <taxon>Saurischia</taxon>
        <taxon>Theropoda</taxon>
        <taxon>Coelurosauria</taxon>
        <taxon>Aves</taxon>
        <taxon>Neognathae</taxon>
        <taxon>Neoaves</taxon>
        <taxon>Aequornithes</taxon>
        <taxon>Ciconiiformes</taxon>
        <taxon>Ciconiidae</taxon>
        <taxon>Mycteria</taxon>
    </lineage>
</organism>
<sequence>MEDPESNIDDVQSVLYMLSVTPYGVGQPRGHWGQLSRLCPLPTPCAPPASSLVGWEENRIRIRAQTSLLLVSLEYCKADTSEQATKTTFTGVLQTLACDEMLSPGAFAKLLLEEFKLLDKCCLPELVLLQKRGANPRRILVTQASLYRPSSKVNRTTLLEARGGKPTEAVAQAKDIDALEQGQCRATAVVEGWST</sequence>
<name>A0AAN7NLY0_MYCAM</name>
<keyword evidence="2" id="KW-1185">Reference proteome</keyword>
<reference evidence="1 2" key="1">
    <citation type="journal article" date="2023" name="J. Hered.">
        <title>Chromosome-level genome of the wood stork (Mycteria americana) provides insight into avian chromosome evolution.</title>
        <authorList>
            <person name="Flamio R. Jr."/>
            <person name="Ramstad K.M."/>
        </authorList>
    </citation>
    <scope>NUCLEOTIDE SEQUENCE [LARGE SCALE GENOMIC DNA]</scope>
    <source>
        <strain evidence="1">JAX WOST 10</strain>
    </source>
</reference>
<dbReference type="EMBL" id="JAUNZN010000013">
    <property type="protein sequence ID" value="KAK4813353.1"/>
    <property type="molecule type" value="Genomic_DNA"/>
</dbReference>
<dbReference type="AlphaFoldDB" id="A0AAN7NLY0"/>
<comment type="caution">
    <text evidence="1">The sequence shown here is derived from an EMBL/GenBank/DDBJ whole genome shotgun (WGS) entry which is preliminary data.</text>
</comment>
<evidence type="ECO:0000313" key="1">
    <source>
        <dbReference type="EMBL" id="KAK4813353.1"/>
    </source>
</evidence>
<evidence type="ECO:0000313" key="2">
    <source>
        <dbReference type="Proteomes" id="UP001333110"/>
    </source>
</evidence>
<proteinExistence type="predicted"/>
<accession>A0AAN7NLY0</accession>
<dbReference type="Proteomes" id="UP001333110">
    <property type="component" value="Unassembled WGS sequence"/>
</dbReference>
<protein>
    <submittedName>
        <fullName evidence="1">Uncharacterized protein</fullName>
    </submittedName>
</protein>
<gene>
    <name evidence="1" type="ORF">QYF61_026649</name>
</gene>